<dbReference type="AlphaFoldDB" id="A0A9P9A3I9"/>
<protein>
    <submittedName>
        <fullName evidence="3">Uncharacterized protein</fullName>
    </submittedName>
</protein>
<dbReference type="Proteomes" id="UP000770015">
    <property type="component" value="Unassembled WGS sequence"/>
</dbReference>
<gene>
    <name evidence="3" type="ORF">F5X68DRAFT_218275</name>
</gene>
<evidence type="ECO:0000256" key="2">
    <source>
        <dbReference type="SAM" id="Phobius"/>
    </source>
</evidence>
<feature type="transmembrane region" description="Helical" evidence="2">
    <location>
        <begin position="678"/>
        <end position="698"/>
    </location>
</feature>
<keyword evidence="2" id="KW-0472">Membrane</keyword>
<sequence length="776" mass="86829">MPFWRKNPSQKKIPVDPEYTTPPDQTRQLIYGTWRRLHGSWVHLPALMMTAVILWVNHDQIWWFDQSGHNGLSQMSRSSLNNILNSLQLLAKVYEIAVVASLAHITIKAYKRRLVGDGLPAGVLTAGYRVGDLLYLLGPHFRRAKGGPWLLAAMLIVNTLLAVLVGPASAILIIPELGWYRVRQPFLFRSMPVFMDRSETHWPEVLDERSVANVTDCSTEQANFKIGCPGAGFESLYTWASSWAMAGLSDSILFPDHSGRTSRRLEIYTDHVSNAGTFATTPMSVVASTLGQLQARSQHEFSGHISVLNDYKLELAEDRSSRFYQPLVNSKCFVWNSLDSGYEDNLSAGDDPRLDSESYLSCDSATDDDSCNRTRRHLVDKMKQQRLPAKDSIPEMAYNFSARASEDHNDALPFTTPMFTARLPCTTNINGKTEAAHRFVVCGAIAHWIPVSFGVTNNTNVVMTNITDLADFAKQDGGLVDRMIHIDDSWMKYIDPALNTSDSGNNDERLQTDGSIAVSSRSTRLGLLLGAFLSNNNISERHPFTYVEYGSGNDTSEGNPDRMVETLFEKFITAVLADAISRTHAVIEPMWYPPTTNPVSAGTVEHINLNRMPPREYPKHFGFDEVATARILEDRIRLNQETEVFLQEQRDTYVMLDFDGYRYGYGFGNGTGESGETFAFAMVVVYAYLVVLFSYTLVVTLQRNVAIDAWWDVQDLLALAWSSSSPEEIAEQGSGVRRKAFWCETVTVWASASGAVRMGKSEDQDGAKLEKGEKYL</sequence>
<evidence type="ECO:0000313" key="3">
    <source>
        <dbReference type="EMBL" id="KAH6663305.1"/>
    </source>
</evidence>
<proteinExistence type="predicted"/>
<feature type="transmembrane region" description="Helical" evidence="2">
    <location>
        <begin position="149"/>
        <end position="174"/>
    </location>
</feature>
<keyword evidence="2" id="KW-0812">Transmembrane</keyword>
<organism evidence="3 4">
    <name type="scientific">Plectosphaerella plurivora</name>
    <dbReference type="NCBI Taxonomy" id="936078"/>
    <lineage>
        <taxon>Eukaryota</taxon>
        <taxon>Fungi</taxon>
        <taxon>Dikarya</taxon>
        <taxon>Ascomycota</taxon>
        <taxon>Pezizomycotina</taxon>
        <taxon>Sordariomycetes</taxon>
        <taxon>Hypocreomycetidae</taxon>
        <taxon>Glomerellales</taxon>
        <taxon>Plectosphaerellaceae</taxon>
        <taxon>Plectosphaerella</taxon>
    </lineage>
</organism>
<dbReference type="EMBL" id="JAGSXJ010000043">
    <property type="protein sequence ID" value="KAH6663305.1"/>
    <property type="molecule type" value="Genomic_DNA"/>
</dbReference>
<keyword evidence="4" id="KW-1185">Reference proteome</keyword>
<evidence type="ECO:0000313" key="4">
    <source>
        <dbReference type="Proteomes" id="UP000770015"/>
    </source>
</evidence>
<feature type="transmembrane region" description="Helical" evidence="2">
    <location>
        <begin position="89"/>
        <end position="107"/>
    </location>
</feature>
<evidence type="ECO:0000256" key="1">
    <source>
        <dbReference type="SAM" id="MobiDB-lite"/>
    </source>
</evidence>
<accession>A0A9P9A3I9</accession>
<reference evidence="3" key="1">
    <citation type="journal article" date="2021" name="Nat. Commun.">
        <title>Genetic determinants of endophytism in the Arabidopsis root mycobiome.</title>
        <authorList>
            <person name="Mesny F."/>
            <person name="Miyauchi S."/>
            <person name="Thiergart T."/>
            <person name="Pickel B."/>
            <person name="Atanasova L."/>
            <person name="Karlsson M."/>
            <person name="Huettel B."/>
            <person name="Barry K.W."/>
            <person name="Haridas S."/>
            <person name="Chen C."/>
            <person name="Bauer D."/>
            <person name="Andreopoulos W."/>
            <person name="Pangilinan J."/>
            <person name="LaButti K."/>
            <person name="Riley R."/>
            <person name="Lipzen A."/>
            <person name="Clum A."/>
            <person name="Drula E."/>
            <person name="Henrissat B."/>
            <person name="Kohler A."/>
            <person name="Grigoriev I.V."/>
            <person name="Martin F.M."/>
            <person name="Hacquard S."/>
        </authorList>
    </citation>
    <scope>NUCLEOTIDE SEQUENCE</scope>
    <source>
        <strain evidence="3">MPI-SDFR-AT-0117</strain>
    </source>
</reference>
<name>A0A9P9A3I9_9PEZI</name>
<dbReference type="OrthoDB" id="5342924at2759"/>
<feature type="region of interest" description="Disordered" evidence="1">
    <location>
        <begin position="1"/>
        <end position="21"/>
    </location>
</feature>
<comment type="caution">
    <text evidence="3">The sequence shown here is derived from an EMBL/GenBank/DDBJ whole genome shotgun (WGS) entry which is preliminary data.</text>
</comment>
<feature type="transmembrane region" description="Helical" evidence="2">
    <location>
        <begin position="37"/>
        <end position="56"/>
    </location>
</feature>
<keyword evidence="2" id="KW-1133">Transmembrane helix</keyword>